<name>A0AAW1YGH6_RUBAR</name>
<reference evidence="1 2" key="1">
    <citation type="journal article" date="2023" name="G3 (Bethesda)">
        <title>A chromosome-length genome assembly and annotation of blackberry (Rubus argutus, cv. 'Hillquist').</title>
        <authorList>
            <person name="Bruna T."/>
            <person name="Aryal R."/>
            <person name="Dudchenko O."/>
            <person name="Sargent D.J."/>
            <person name="Mead D."/>
            <person name="Buti M."/>
            <person name="Cavallini A."/>
            <person name="Hytonen T."/>
            <person name="Andres J."/>
            <person name="Pham M."/>
            <person name="Weisz D."/>
            <person name="Mascagni F."/>
            <person name="Usai G."/>
            <person name="Natali L."/>
            <person name="Bassil N."/>
            <person name="Fernandez G.E."/>
            <person name="Lomsadze A."/>
            <person name="Armour M."/>
            <person name="Olukolu B."/>
            <person name="Poorten T."/>
            <person name="Britton C."/>
            <person name="Davik J."/>
            <person name="Ashrafi H."/>
            <person name="Aiden E.L."/>
            <person name="Borodovsky M."/>
            <person name="Worthington M."/>
        </authorList>
    </citation>
    <scope>NUCLEOTIDE SEQUENCE [LARGE SCALE GENOMIC DNA]</scope>
    <source>
        <strain evidence="1">PI 553951</strain>
    </source>
</reference>
<dbReference type="EMBL" id="JBEDUW010000001">
    <property type="protein sequence ID" value="KAK9947868.1"/>
    <property type="molecule type" value="Genomic_DNA"/>
</dbReference>
<gene>
    <name evidence="1" type="ORF">M0R45_003468</name>
</gene>
<keyword evidence="2" id="KW-1185">Reference proteome</keyword>
<dbReference type="AlphaFoldDB" id="A0AAW1YGH6"/>
<organism evidence="1 2">
    <name type="scientific">Rubus argutus</name>
    <name type="common">Southern blackberry</name>
    <dbReference type="NCBI Taxonomy" id="59490"/>
    <lineage>
        <taxon>Eukaryota</taxon>
        <taxon>Viridiplantae</taxon>
        <taxon>Streptophyta</taxon>
        <taxon>Embryophyta</taxon>
        <taxon>Tracheophyta</taxon>
        <taxon>Spermatophyta</taxon>
        <taxon>Magnoliopsida</taxon>
        <taxon>eudicotyledons</taxon>
        <taxon>Gunneridae</taxon>
        <taxon>Pentapetalae</taxon>
        <taxon>rosids</taxon>
        <taxon>fabids</taxon>
        <taxon>Rosales</taxon>
        <taxon>Rosaceae</taxon>
        <taxon>Rosoideae</taxon>
        <taxon>Rosoideae incertae sedis</taxon>
        <taxon>Rubus</taxon>
    </lineage>
</organism>
<evidence type="ECO:0000313" key="2">
    <source>
        <dbReference type="Proteomes" id="UP001457282"/>
    </source>
</evidence>
<evidence type="ECO:0000313" key="1">
    <source>
        <dbReference type="EMBL" id="KAK9947868.1"/>
    </source>
</evidence>
<sequence length="229" mass="24293">MLQLLLGSSRPGGGGGWLMRSSGDGALPGDADVLAAETHRGFVVGNGDVADPVGVLAPDLGSPQLLEDIGQVDVGGGEEVVRDLISTMGHPETLEEFTAGEMAAPAVLGKWVEVEGVVAGLRHLVVADELGAKERVHMVQQLDPLDLAVDLHHTSDKQRSILWWLMGLTLVVVSSSRYSSSSAARSFSSSVIMEVRDSLGFETTLHIVQVVVVVIGTQNFDKLDAKRYD</sequence>
<protein>
    <submittedName>
        <fullName evidence="1">Uncharacterized protein</fullName>
    </submittedName>
</protein>
<comment type="caution">
    <text evidence="1">The sequence shown here is derived from an EMBL/GenBank/DDBJ whole genome shotgun (WGS) entry which is preliminary data.</text>
</comment>
<dbReference type="Proteomes" id="UP001457282">
    <property type="component" value="Unassembled WGS sequence"/>
</dbReference>
<accession>A0AAW1YGH6</accession>
<proteinExistence type="predicted"/>